<dbReference type="EMBL" id="BGPR01042707">
    <property type="protein sequence ID" value="GBO19213.1"/>
    <property type="molecule type" value="Genomic_DNA"/>
</dbReference>
<accession>A0A4Y2V1V4</accession>
<evidence type="ECO:0000313" key="1">
    <source>
        <dbReference type="EMBL" id="GBO19213.1"/>
    </source>
</evidence>
<comment type="caution">
    <text evidence="1">The sequence shown here is derived from an EMBL/GenBank/DDBJ whole genome shotgun (WGS) entry which is preliminary data.</text>
</comment>
<sequence length="63" mass="7227">MVQNTSGKPNAFQNDNSIRNSWDNLYRASMPGESINYNLKQQTAQIMKQRQQELSHCIPQSDA</sequence>
<protein>
    <submittedName>
        <fullName evidence="1">Uncharacterized protein</fullName>
    </submittedName>
</protein>
<keyword evidence="2" id="KW-1185">Reference proteome</keyword>
<proteinExistence type="predicted"/>
<name>A0A4Y2V1V4_ARAVE</name>
<gene>
    <name evidence="1" type="ORF">AVEN_68429_1</name>
</gene>
<organism evidence="1 2">
    <name type="scientific">Araneus ventricosus</name>
    <name type="common">Orbweaver spider</name>
    <name type="synonym">Epeira ventricosa</name>
    <dbReference type="NCBI Taxonomy" id="182803"/>
    <lineage>
        <taxon>Eukaryota</taxon>
        <taxon>Metazoa</taxon>
        <taxon>Ecdysozoa</taxon>
        <taxon>Arthropoda</taxon>
        <taxon>Chelicerata</taxon>
        <taxon>Arachnida</taxon>
        <taxon>Araneae</taxon>
        <taxon>Araneomorphae</taxon>
        <taxon>Entelegynae</taxon>
        <taxon>Araneoidea</taxon>
        <taxon>Araneidae</taxon>
        <taxon>Araneus</taxon>
    </lineage>
</organism>
<dbReference type="Proteomes" id="UP000499080">
    <property type="component" value="Unassembled WGS sequence"/>
</dbReference>
<reference evidence="1 2" key="1">
    <citation type="journal article" date="2019" name="Sci. Rep.">
        <title>Orb-weaving spider Araneus ventricosus genome elucidates the spidroin gene catalogue.</title>
        <authorList>
            <person name="Kono N."/>
            <person name="Nakamura H."/>
            <person name="Ohtoshi R."/>
            <person name="Moran D.A.P."/>
            <person name="Shinohara A."/>
            <person name="Yoshida Y."/>
            <person name="Fujiwara M."/>
            <person name="Mori M."/>
            <person name="Tomita M."/>
            <person name="Arakawa K."/>
        </authorList>
    </citation>
    <scope>NUCLEOTIDE SEQUENCE [LARGE SCALE GENOMIC DNA]</scope>
</reference>
<feature type="non-terminal residue" evidence="1">
    <location>
        <position position="63"/>
    </location>
</feature>
<evidence type="ECO:0000313" key="2">
    <source>
        <dbReference type="Proteomes" id="UP000499080"/>
    </source>
</evidence>
<dbReference type="AlphaFoldDB" id="A0A4Y2V1V4"/>